<protein>
    <submittedName>
        <fullName evidence="3">DUF882 domain-containing protein</fullName>
    </submittedName>
</protein>
<proteinExistence type="predicted"/>
<keyword evidence="4" id="KW-1185">Reference proteome</keyword>
<dbReference type="SUPFAM" id="SSF55166">
    <property type="entry name" value="Hedgehog/DD-peptidase"/>
    <property type="match status" value="1"/>
</dbReference>
<evidence type="ECO:0000256" key="1">
    <source>
        <dbReference type="SAM" id="SignalP"/>
    </source>
</evidence>
<dbReference type="Gene3D" id="3.30.1380.10">
    <property type="match status" value="1"/>
</dbReference>
<keyword evidence="1" id="KW-0732">Signal</keyword>
<dbReference type="AlphaFoldDB" id="A0A6N1VGR1"/>
<dbReference type="KEGG" id="orm:HTY61_17370"/>
<evidence type="ECO:0000313" key="3">
    <source>
        <dbReference type="EMBL" id="QKV20090.1"/>
    </source>
</evidence>
<feature type="chain" id="PRO_5026775989" evidence="1">
    <location>
        <begin position="26"/>
        <end position="177"/>
    </location>
</feature>
<dbReference type="EMBL" id="CP054836">
    <property type="protein sequence ID" value="QKV20090.1"/>
    <property type="molecule type" value="Genomic_DNA"/>
</dbReference>
<organism evidence="3 4">
    <name type="scientific">Oricola thermophila</name>
    <dbReference type="NCBI Taxonomy" id="2742145"/>
    <lineage>
        <taxon>Bacteria</taxon>
        <taxon>Pseudomonadati</taxon>
        <taxon>Pseudomonadota</taxon>
        <taxon>Alphaproteobacteria</taxon>
        <taxon>Hyphomicrobiales</taxon>
        <taxon>Ahrensiaceae</taxon>
        <taxon>Oricola</taxon>
    </lineage>
</organism>
<evidence type="ECO:0000259" key="2">
    <source>
        <dbReference type="Pfam" id="PF08291"/>
    </source>
</evidence>
<evidence type="ECO:0000313" key="4">
    <source>
        <dbReference type="Proteomes" id="UP000509367"/>
    </source>
</evidence>
<accession>A0A6N1VGR1</accession>
<dbReference type="InterPro" id="IPR009045">
    <property type="entry name" value="Zn_M74/Hedgehog-like"/>
</dbReference>
<reference evidence="3 4" key="1">
    <citation type="submission" date="2020-06" db="EMBL/GenBank/DDBJ databases">
        <title>Oricola thermophila sp. nov. isolated from a tidal sediments.</title>
        <authorList>
            <person name="Kwon K.K."/>
            <person name="Yang S.-H."/>
            <person name="Park M.-J."/>
        </authorList>
    </citation>
    <scope>NUCLEOTIDE SEQUENCE [LARGE SCALE GENOMIC DNA]</scope>
    <source>
        <strain evidence="3 4">MEBiC13590</strain>
    </source>
</reference>
<dbReference type="Pfam" id="PF08291">
    <property type="entry name" value="Peptidase_M15_3"/>
    <property type="match status" value="1"/>
</dbReference>
<feature type="signal peptide" evidence="1">
    <location>
        <begin position="1"/>
        <end position="25"/>
    </location>
</feature>
<dbReference type="Proteomes" id="UP000509367">
    <property type="component" value="Chromosome"/>
</dbReference>
<sequence>MYSSASRRPFRRALPVALLSVVAMAQPAFPQTLLNGGNPWHRIAVFDTDEDHAHLVIEPSPFDSMNELQLAALPKANRIHYNAPSKCVPERLKVVLKRVAEKYGPVTVNSTYRSPKHNRRVGGRKRSWHLKCAAVDFRVHAGTKGLLSFLRKQKEVGGYKRYKSGFYHIDIGPRRTW</sequence>
<dbReference type="RefSeq" id="WP_175277981.1">
    <property type="nucleotide sequence ID" value="NZ_CP054836.1"/>
</dbReference>
<dbReference type="InterPro" id="IPR013230">
    <property type="entry name" value="Peptidase_M15A_C"/>
</dbReference>
<gene>
    <name evidence="3" type="ORF">HTY61_17370</name>
</gene>
<name>A0A6N1VGR1_9HYPH</name>
<feature type="domain" description="Peptidase M15A C-terminal" evidence="2">
    <location>
        <begin position="88"/>
        <end position="170"/>
    </location>
</feature>